<reference evidence="3 4" key="1">
    <citation type="journal article" date="2012" name="Genome Biol.">
        <title>Genome and low-iron response of an oceanic diatom adapted to chronic iron limitation.</title>
        <authorList>
            <person name="Lommer M."/>
            <person name="Specht M."/>
            <person name="Roy A.S."/>
            <person name="Kraemer L."/>
            <person name="Andreson R."/>
            <person name="Gutowska M.A."/>
            <person name="Wolf J."/>
            <person name="Bergner S.V."/>
            <person name="Schilhabel M.B."/>
            <person name="Klostermeier U.C."/>
            <person name="Beiko R.G."/>
            <person name="Rosenstiel P."/>
            <person name="Hippler M."/>
            <person name="Laroche J."/>
        </authorList>
    </citation>
    <scope>NUCLEOTIDE SEQUENCE [LARGE SCALE GENOMIC DNA]</scope>
    <source>
        <strain evidence="3 4">CCMP1005</strain>
    </source>
</reference>
<evidence type="ECO:0000256" key="2">
    <source>
        <dbReference type="SAM" id="MobiDB-lite"/>
    </source>
</evidence>
<dbReference type="EMBL" id="AGNL01046784">
    <property type="protein sequence ID" value="EJK47623.1"/>
    <property type="molecule type" value="Genomic_DNA"/>
</dbReference>
<gene>
    <name evidence="3" type="ORF">THAOC_33644</name>
</gene>
<evidence type="ECO:0000313" key="4">
    <source>
        <dbReference type="Proteomes" id="UP000266841"/>
    </source>
</evidence>
<dbReference type="Proteomes" id="UP000266841">
    <property type="component" value="Unassembled WGS sequence"/>
</dbReference>
<organism evidence="3 4">
    <name type="scientific">Thalassiosira oceanica</name>
    <name type="common">Marine diatom</name>
    <dbReference type="NCBI Taxonomy" id="159749"/>
    <lineage>
        <taxon>Eukaryota</taxon>
        <taxon>Sar</taxon>
        <taxon>Stramenopiles</taxon>
        <taxon>Ochrophyta</taxon>
        <taxon>Bacillariophyta</taxon>
        <taxon>Coscinodiscophyceae</taxon>
        <taxon>Thalassiosirophycidae</taxon>
        <taxon>Thalassiosirales</taxon>
        <taxon>Thalassiosiraceae</taxon>
        <taxon>Thalassiosira</taxon>
    </lineage>
</organism>
<sequence>MATTAPAPPPAATMQEYYGTDLGREWIRAPSQLNSLQLIHADGNRNTAPAAVKDLIGRQPREGGVMILMGVDNERAPIITEMVQYPQPGMGESPRPEYHWRLWAAVGDVLSNQIPSYELPSDLMKQTPNVLHWNPDKLITMCQADPNLEWVDPPAQGDADSESNRTRYGLIVQPKDAGMCRALGGDSSEYFRTLLPQAKADGREAEMLAQSRWHAINLQRTTNPAHAADNSQPEFLDKSVLQRAEEPKAPSRQIPELVAAMVAKHTALCPGAYAPTPQVPGDLNVTLQKYIDDRNEERQRVADAKAEKERVDKSIKTKVGEASWDRLVSLQFTSNELQMGEYWRLKAKTSTKEFPSVLKGALQKRARSLKYTDLQFSVTAAGLAAVDELTPYSAIGDPDVHKERNIQVALSLMGSHGAGNMTWADAKTLSKQDTVLPTNETIYDTLRRQHCWVTLVESPLSPWRQWIERTVTDIIKQEPRVRRHEMVVPSDEVLKGVHIANYVTAIGYNFHRSLLEDEIVEDLPKPEALVSAMRMGSVWTLNLSSRFLVSMKVSEFRRVQNSLLPRNTPPSPPPQPQPAPPAPQPGQPQPQPQPGQPQPGGR</sequence>
<feature type="compositionally biased region" description="Pro residues" evidence="2">
    <location>
        <begin position="567"/>
        <end position="602"/>
    </location>
</feature>
<feature type="non-terminal residue" evidence="3">
    <location>
        <position position="602"/>
    </location>
</feature>
<keyword evidence="4" id="KW-1185">Reference proteome</keyword>
<feature type="coiled-coil region" evidence="1">
    <location>
        <begin position="287"/>
        <end position="314"/>
    </location>
</feature>
<evidence type="ECO:0000313" key="3">
    <source>
        <dbReference type="EMBL" id="EJK47623.1"/>
    </source>
</evidence>
<name>K0R3T8_THAOC</name>
<accession>K0R3T8</accession>
<feature type="region of interest" description="Disordered" evidence="2">
    <location>
        <begin position="561"/>
        <end position="602"/>
    </location>
</feature>
<protein>
    <submittedName>
        <fullName evidence="3">Uncharacterized protein</fullName>
    </submittedName>
</protein>
<comment type="caution">
    <text evidence="3">The sequence shown here is derived from an EMBL/GenBank/DDBJ whole genome shotgun (WGS) entry which is preliminary data.</text>
</comment>
<evidence type="ECO:0000256" key="1">
    <source>
        <dbReference type="SAM" id="Coils"/>
    </source>
</evidence>
<keyword evidence="1" id="KW-0175">Coiled coil</keyword>
<dbReference type="AlphaFoldDB" id="K0R3T8"/>
<proteinExistence type="predicted"/>